<dbReference type="Pfam" id="PF09413">
    <property type="entry name" value="DUF2007"/>
    <property type="match status" value="1"/>
</dbReference>
<protein>
    <submittedName>
        <fullName evidence="2">Putative signal transducing protein</fullName>
    </submittedName>
</protein>
<dbReference type="RefSeq" id="WP_093921525.1">
    <property type="nucleotide sequence ID" value="NZ_FONW01000016.1"/>
</dbReference>
<organism evidence="2 3">
    <name type="scientific">Sunxiuqinia elliptica</name>
    <dbReference type="NCBI Taxonomy" id="655355"/>
    <lineage>
        <taxon>Bacteria</taxon>
        <taxon>Pseudomonadati</taxon>
        <taxon>Bacteroidota</taxon>
        <taxon>Bacteroidia</taxon>
        <taxon>Marinilabiliales</taxon>
        <taxon>Prolixibacteraceae</taxon>
        <taxon>Sunxiuqinia</taxon>
    </lineage>
</organism>
<proteinExistence type="predicted"/>
<dbReference type="EMBL" id="FONW01000016">
    <property type="protein sequence ID" value="SFF78557.1"/>
    <property type="molecule type" value="Genomic_DNA"/>
</dbReference>
<dbReference type="AlphaFoldDB" id="A0A1I2LMA9"/>
<reference evidence="2 3" key="1">
    <citation type="submission" date="2016-10" db="EMBL/GenBank/DDBJ databases">
        <authorList>
            <person name="de Groot N.N."/>
        </authorList>
    </citation>
    <scope>NUCLEOTIDE SEQUENCE [LARGE SCALE GENOMIC DNA]</scope>
    <source>
        <strain evidence="2 3">CGMCC 1.9156</strain>
    </source>
</reference>
<evidence type="ECO:0000313" key="2">
    <source>
        <dbReference type="EMBL" id="SFF78557.1"/>
    </source>
</evidence>
<keyword evidence="3" id="KW-1185">Reference proteome</keyword>
<dbReference type="Proteomes" id="UP000198964">
    <property type="component" value="Unassembled WGS sequence"/>
</dbReference>
<evidence type="ECO:0000313" key="3">
    <source>
        <dbReference type="Proteomes" id="UP000198964"/>
    </source>
</evidence>
<accession>A0A1I2LMA9</accession>
<dbReference type="STRING" id="655355.SAMN05216283_11614"/>
<name>A0A1I2LMA9_9BACT</name>
<evidence type="ECO:0000259" key="1">
    <source>
        <dbReference type="Pfam" id="PF09413"/>
    </source>
</evidence>
<dbReference type="InterPro" id="IPR018551">
    <property type="entry name" value="DUF2007"/>
</dbReference>
<gene>
    <name evidence="2" type="ORF">SAMN05216283_11614</name>
</gene>
<sequence>MQNDTALIPIFTGSETEVILLKGQLEEQGISTLIRNDYQSGITAGFGGGTPSSIELLVQQKDLEAAQAILDDLNQ</sequence>
<feature type="domain" description="DUF2007" evidence="1">
    <location>
        <begin position="11"/>
        <end position="73"/>
    </location>
</feature>